<dbReference type="GO" id="GO:0008750">
    <property type="term" value="F:proton-translocating NAD(P)+ transhydrogenase activity"/>
    <property type="evidence" value="ECO:0007669"/>
    <property type="project" value="UniProtKB-EC"/>
</dbReference>
<evidence type="ECO:0000256" key="6">
    <source>
        <dbReference type="ARBA" id="ARBA00022475"/>
    </source>
</evidence>
<evidence type="ECO:0000256" key="8">
    <source>
        <dbReference type="ARBA" id="ARBA00022692"/>
    </source>
</evidence>
<feature type="transmembrane region" description="Helical" evidence="17">
    <location>
        <begin position="34"/>
        <end position="52"/>
    </location>
</feature>
<comment type="subcellular location">
    <subcellularLocation>
        <location evidence="2">Cell inner membrane</location>
        <topology evidence="2">Multi-pass membrane protein</topology>
    </subcellularLocation>
</comment>
<keyword evidence="20" id="KW-1185">Reference proteome</keyword>
<dbReference type="Proteomes" id="UP000193870">
    <property type="component" value="Unassembled WGS sequence"/>
</dbReference>
<name>A0A1Y5RF97_9RHOB</name>
<feature type="transmembrane region" description="Helical" evidence="17">
    <location>
        <begin position="6"/>
        <end position="25"/>
    </location>
</feature>
<evidence type="ECO:0000256" key="1">
    <source>
        <dbReference type="ARBA" id="ARBA00003943"/>
    </source>
</evidence>
<evidence type="ECO:0000256" key="7">
    <source>
        <dbReference type="ARBA" id="ARBA00022519"/>
    </source>
</evidence>
<dbReference type="PANTHER" id="PTHR44758:SF1">
    <property type="entry name" value="NAD(P) TRANSHYDROGENASE SUBUNIT BETA"/>
    <property type="match status" value="1"/>
</dbReference>
<dbReference type="EMBL" id="FWFV01000001">
    <property type="protein sequence ID" value="SLN16244.1"/>
    <property type="molecule type" value="Genomic_DNA"/>
</dbReference>
<evidence type="ECO:0000313" key="20">
    <source>
        <dbReference type="Proteomes" id="UP000193870"/>
    </source>
</evidence>
<feature type="transmembrane region" description="Helical" evidence="17">
    <location>
        <begin position="58"/>
        <end position="75"/>
    </location>
</feature>
<keyword evidence="6 16" id="KW-1003">Cell membrane</keyword>
<evidence type="ECO:0000256" key="9">
    <source>
        <dbReference type="ARBA" id="ARBA00022857"/>
    </source>
</evidence>
<comment type="function">
    <text evidence="1 16">The transhydrogenation between NADH and NADP is coupled to respiration and ATP hydrolysis and functions as a proton pump across the membrane.</text>
</comment>
<feature type="transmembrane region" description="Helical" evidence="17">
    <location>
        <begin position="173"/>
        <end position="195"/>
    </location>
</feature>
<protein>
    <recommendedName>
        <fullName evidence="5 16">NAD(P) transhydrogenase subunit beta</fullName>
        <ecNumber evidence="4 16">7.1.1.1</ecNumber>
    </recommendedName>
    <alternativeName>
        <fullName evidence="16">Nicotinamide nucleotide transhydrogenase subunit beta</fullName>
    </alternativeName>
</protein>
<feature type="transmembrane region" description="Helical" evidence="17">
    <location>
        <begin position="216"/>
        <end position="233"/>
    </location>
</feature>
<dbReference type="Gene3D" id="3.40.50.1220">
    <property type="entry name" value="TPP-binding domain"/>
    <property type="match status" value="1"/>
</dbReference>
<evidence type="ECO:0000256" key="2">
    <source>
        <dbReference type="ARBA" id="ARBA00004429"/>
    </source>
</evidence>
<dbReference type="Pfam" id="PF02233">
    <property type="entry name" value="PNTB"/>
    <property type="match status" value="2"/>
</dbReference>
<proteinExistence type="inferred from homology"/>
<comment type="subunit">
    <text evidence="15">Complex of an alpha and a beta chain; in Rhodospirillum, the alpha chain seems to be made of two subunits.</text>
</comment>
<keyword evidence="11 17" id="KW-1133">Transmembrane helix</keyword>
<dbReference type="EC" id="7.1.1.1" evidence="4 16"/>
<keyword evidence="9 16" id="KW-0521">NADP</keyword>
<evidence type="ECO:0000256" key="13">
    <source>
        <dbReference type="ARBA" id="ARBA00023136"/>
    </source>
</evidence>
<feature type="transmembrane region" description="Helical" evidence="17">
    <location>
        <begin position="87"/>
        <end position="106"/>
    </location>
</feature>
<keyword evidence="8 17" id="KW-0812">Transmembrane</keyword>
<dbReference type="STRING" id="315423.SAMN04488020_101368"/>
<evidence type="ECO:0000256" key="11">
    <source>
        <dbReference type="ARBA" id="ARBA00022989"/>
    </source>
</evidence>
<evidence type="ECO:0000256" key="4">
    <source>
        <dbReference type="ARBA" id="ARBA00012943"/>
    </source>
</evidence>
<evidence type="ECO:0000256" key="10">
    <source>
        <dbReference type="ARBA" id="ARBA00022967"/>
    </source>
</evidence>
<dbReference type="InterPro" id="IPR012136">
    <property type="entry name" value="NADH_DH_b"/>
</dbReference>
<keyword evidence="10 16" id="KW-1278">Translocase</keyword>
<accession>A0A1Y5RF97</accession>
<feature type="domain" description="NADP transhydrogenase beta-like" evidence="18">
    <location>
        <begin position="8"/>
        <end position="106"/>
    </location>
</feature>
<comment type="catalytic activity">
    <reaction evidence="14 16">
        <text>NAD(+) + NADPH + H(+)(in) = NADH + NADP(+) + H(+)(out)</text>
        <dbReference type="Rhea" id="RHEA:47992"/>
        <dbReference type="ChEBI" id="CHEBI:15378"/>
        <dbReference type="ChEBI" id="CHEBI:57540"/>
        <dbReference type="ChEBI" id="CHEBI:57783"/>
        <dbReference type="ChEBI" id="CHEBI:57945"/>
        <dbReference type="ChEBI" id="CHEBI:58349"/>
        <dbReference type="EC" id="7.1.1.1"/>
    </reaction>
</comment>
<dbReference type="SUPFAM" id="SSF52467">
    <property type="entry name" value="DHS-like NAD/FAD-binding domain"/>
    <property type="match status" value="1"/>
</dbReference>
<evidence type="ECO:0000256" key="5">
    <source>
        <dbReference type="ARBA" id="ARBA00014581"/>
    </source>
</evidence>
<evidence type="ECO:0000256" key="17">
    <source>
        <dbReference type="SAM" id="Phobius"/>
    </source>
</evidence>
<evidence type="ECO:0000256" key="15">
    <source>
        <dbReference type="ARBA" id="ARBA00066047"/>
    </source>
</evidence>
<keyword evidence="7 16" id="KW-0997">Cell inner membrane</keyword>
<feature type="transmembrane region" description="Helical" evidence="17">
    <location>
        <begin position="290"/>
        <end position="310"/>
    </location>
</feature>
<feature type="domain" description="NADP transhydrogenase beta-like" evidence="18">
    <location>
        <begin position="171"/>
        <end position="508"/>
    </location>
</feature>
<keyword evidence="13 16" id="KW-0472">Membrane</keyword>
<sequence>MIESGLQSAAYIVAAILFILSLGGLKDQESAKRAIWYGIAGMALAVVATVFGPGVQNVWLILLAIAAGGFAGYYIAGKVQMTEMPQLVAALHSFVGLAAVFIGLNADLMLGEVLELRYGLAALSGVAPETFLWPIPSAGTLFTTPEALALMERAENLTGFGKSLLAKDAVEIAILRVEVFLGIFIGAVTFTGSVIAYGKLAGQVDGKPKQFPGGHMLNLGALIVCLILGILYFNGAGIWSIFLVAIIAGFIGYHLIMGIGGADMPVVVSMLNSYSGWAAAAIGFTLGNDLLIVTGALVGSSGAILSYIMCKAMNRQFVSVILGGFGGVSGPQLEVEGEMVPTDVDSVADALKEADSVVIVPGYGMAVAQAQQAVSELTKKLRDAGKTVRFAIHPVAGRLPGHMNVLLAEAKVPYDIVLEMDEINDEFGSTDVVIVIGSNDIVNPAANDDPNSPIAGMPVLHVWEANQVFVSKRGQGTGYSGIENPLFFKENTRMLYGDAKDSVQAILQKL</sequence>
<reference evidence="19 20" key="1">
    <citation type="submission" date="2017-03" db="EMBL/GenBank/DDBJ databases">
        <authorList>
            <person name="Afonso C.L."/>
            <person name="Miller P.J."/>
            <person name="Scott M.A."/>
            <person name="Spackman E."/>
            <person name="Goraichik I."/>
            <person name="Dimitrov K.M."/>
            <person name="Suarez D.L."/>
            <person name="Swayne D.E."/>
        </authorList>
    </citation>
    <scope>NUCLEOTIDE SEQUENCE [LARGE SCALE GENOMIC DNA]</scope>
    <source>
        <strain evidence="19 20">CECT 7066</strain>
    </source>
</reference>
<dbReference type="GO" id="GO:0005886">
    <property type="term" value="C:plasma membrane"/>
    <property type="evidence" value="ECO:0007669"/>
    <property type="project" value="UniProtKB-SubCell"/>
</dbReference>
<dbReference type="PIRSF" id="PIRSF000204">
    <property type="entry name" value="PNTB"/>
    <property type="match status" value="1"/>
</dbReference>
<dbReference type="FunFam" id="3.40.50.1220:FF:000002">
    <property type="entry name" value="NAD(P) transhydrogenase subunit beta"/>
    <property type="match status" value="1"/>
</dbReference>
<dbReference type="InterPro" id="IPR034300">
    <property type="entry name" value="PNTB-like"/>
</dbReference>
<evidence type="ECO:0000256" key="16">
    <source>
        <dbReference type="PIRNR" id="PIRNR000204"/>
    </source>
</evidence>
<keyword evidence="12 16" id="KW-0520">NAD</keyword>
<dbReference type="GO" id="GO:0050661">
    <property type="term" value="F:NADP binding"/>
    <property type="evidence" value="ECO:0007669"/>
    <property type="project" value="InterPro"/>
</dbReference>
<organism evidence="19 20">
    <name type="scientific">Palleronia marisminoris</name>
    <dbReference type="NCBI Taxonomy" id="315423"/>
    <lineage>
        <taxon>Bacteria</taxon>
        <taxon>Pseudomonadati</taxon>
        <taxon>Pseudomonadota</taxon>
        <taxon>Alphaproteobacteria</taxon>
        <taxon>Rhodobacterales</taxon>
        <taxon>Roseobacteraceae</taxon>
        <taxon>Palleronia</taxon>
    </lineage>
</organism>
<evidence type="ECO:0000256" key="12">
    <source>
        <dbReference type="ARBA" id="ARBA00023027"/>
    </source>
</evidence>
<gene>
    <name evidence="19" type="primary">pntB</name>
    <name evidence="19" type="ORF">PAM7066_00368</name>
</gene>
<comment type="similarity">
    <text evidence="3 16">Belongs to the PNT beta subunit family.</text>
</comment>
<dbReference type="InterPro" id="IPR029035">
    <property type="entry name" value="DHS-like_NAD/FAD-binding_dom"/>
</dbReference>
<keyword evidence="19" id="KW-0560">Oxidoreductase</keyword>
<dbReference type="GO" id="GO:0016491">
    <property type="term" value="F:oxidoreductase activity"/>
    <property type="evidence" value="ECO:0007669"/>
    <property type="project" value="UniProtKB-KW"/>
</dbReference>
<evidence type="ECO:0000256" key="3">
    <source>
        <dbReference type="ARBA" id="ARBA00007919"/>
    </source>
</evidence>
<evidence type="ECO:0000256" key="14">
    <source>
        <dbReference type="ARBA" id="ARBA00048202"/>
    </source>
</evidence>
<dbReference type="PANTHER" id="PTHR44758">
    <property type="entry name" value="NAD(P) TRANSHYDROGENASE SUBUNIT BETA"/>
    <property type="match status" value="1"/>
</dbReference>
<feature type="transmembrane region" description="Helical" evidence="17">
    <location>
        <begin position="239"/>
        <end position="259"/>
    </location>
</feature>
<dbReference type="AlphaFoldDB" id="A0A1Y5RF97"/>
<evidence type="ECO:0000313" key="19">
    <source>
        <dbReference type="EMBL" id="SLN16244.1"/>
    </source>
</evidence>
<evidence type="ECO:0000259" key="18">
    <source>
        <dbReference type="Pfam" id="PF02233"/>
    </source>
</evidence>